<protein>
    <submittedName>
        <fullName evidence="2">Uncharacterized protein</fullName>
    </submittedName>
</protein>
<dbReference type="KEGG" id="acan:ACA1_171370"/>
<keyword evidence="3" id="KW-1185">Reference proteome</keyword>
<gene>
    <name evidence="2" type="ORF">ACA1_171370</name>
</gene>
<feature type="compositionally biased region" description="Basic and acidic residues" evidence="1">
    <location>
        <begin position="37"/>
        <end position="47"/>
    </location>
</feature>
<feature type="compositionally biased region" description="Basic and acidic residues" evidence="1">
    <location>
        <begin position="126"/>
        <end position="136"/>
    </location>
</feature>
<feature type="compositionally biased region" description="Basic residues" evidence="1">
    <location>
        <begin position="137"/>
        <end position="147"/>
    </location>
</feature>
<evidence type="ECO:0000256" key="1">
    <source>
        <dbReference type="SAM" id="MobiDB-lite"/>
    </source>
</evidence>
<dbReference type="AlphaFoldDB" id="L8HIP8"/>
<proteinExistence type="predicted"/>
<organism evidence="2 3">
    <name type="scientific">Acanthamoeba castellanii (strain ATCC 30010 / Neff)</name>
    <dbReference type="NCBI Taxonomy" id="1257118"/>
    <lineage>
        <taxon>Eukaryota</taxon>
        <taxon>Amoebozoa</taxon>
        <taxon>Discosea</taxon>
        <taxon>Longamoebia</taxon>
        <taxon>Centramoebida</taxon>
        <taxon>Acanthamoebidae</taxon>
        <taxon>Acanthamoeba</taxon>
    </lineage>
</organism>
<evidence type="ECO:0000313" key="3">
    <source>
        <dbReference type="Proteomes" id="UP000011083"/>
    </source>
</evidence>
<feature type="region of interest" description="Disordered" evidence="1">
    <location>
        <begin position="87"/>
        <end position="154"/>
    </location>
</feature>
<dbReference type="RefSeq" id="XP_004356463.1">
    <property type="nucleotide sequence ID" value="XM_004356410.1"/>
</dbReference>
<feature type="region of interest" description="Disordered" evidence="1">
    <location>
        <begin position="23"/>
        <end position="47"/>
    </location>
</feature>
<dbReference type="EMBL" id="KB007811">
    <property type="protein sequence ID" value="ELR24563.1"/>
    <property type="molecule type" value="Genomic_DNA"/>
</dbReference>
<name>L8HIP8_ACACF</name>
<dbReference type="VEuPathDB" id="AmoebaDB:ACA1_171370"/>
<dbReference type="Proteomes" id="UP000011083">
    <property type="component" value="Unassembled WGS sequence"/>
</dbReference>
<evidence type="ECO:0000313" key="2">
    <source>
        <dbReference type="EMBL" id="ELR24563.1"/>
    </source>
</evidence>
<reference evidence="2 3" key="1">
    <citation type="journal article" date="2013" name="Genome Biol.">
        <title>Genome of Acanthamoeba castellanii highlights extensive lateral gene transfer and early evolution of tyrosine kinase signaling.</title>
        <authorList>
            <person name="Clarke M."/>
            <person name="Lohan A.J."/>
            <person name="Liu B."/>
            <person name="Lagkouvardos I."/>
            <person name="Roy S."/>
            <person name="Zafar N."/>
            <person name="Bertelli C."/>
            <person name="Schilde C."/>
            <person name="Kianianmomeni A."/>
            <person name="Burglin T.R."/>
            <person name="Frech C."/>
            <person name="Turcotte B."/>
            <person name="Kopec K.O."/>
            <person name="Synnott J.M."/>
            <person name="Choo C."/>
            <person name="Paponov I."/>
            <person name="Finkler A."/>
            <person name="Soon Heng Tan C."/>
            <person name="Hutchins A.P."/>
            <person name="Weinmeier T."/>
            <person name="Rattei T."/>
            <person name="Chu J.S."/>
            <person name="Gimenez G."/>
            <person name="Irimia M."/>
            <person name="Rigden D.J."/>
            <person name="Fitzpatrick D.A."/>
            <person name="Lorenzo-Morales J."/>
            <person name="Bateman A."/>
            <person name="Chiu C.H."/>
            <person name="Tang P."/>
            <person name="Hegemann P."/>
            <person name="Fromm H."/>
            <person name="Raoult D."/>
            <person name="Greub G."/>
            <person name="Miranda-Saavedra D."/>
            <person name="Chen N."/>
            <person name="Nash P."/>
            <person name="Ginger M.L."/>
            <person name="Horn M."/>
            <person name="Schaap P."/>
            <person name="Caler L."/>
            <person name="Loftus B."/>
        </authorList>
    </citation>
    <scope>NUCLEOTIDE SEQUENCE [LARGE SCALE GENOMIC DNA]</scope>
    <source>
        <strain evidence="2 3">Neff</strain>
    </source>
</reference>
<accession>L8HIP8</accession>
<dbReference type="GeneID" id="14925584"/>
<sequence>MELLPFWSKPFLPRKVISSPLLKHGIQHNPSGKPRKGSFEVVKRQHEEEEEDEVLLFSKLDTFGPAKNRAHLPALLDVLELVKAQLGLGTTPPGSDEKERKEEEEPTSGTKKRKRTDACKDEDEEKEKGDEGEKPAPKPKRVAKRTRREPAVAN</sequence>